<accession>A0A8J6U7Q4</accession>
<sequence>MAAPLAIGIDIGGTRVRAALVDRSGALHARHETLTAAQAGPQAVVTQIADLVAIVTSGVSQEQLVGAGVCCPGPLDTTRGYALGVPTLAEFIDIPIAEMIAEALGMPLRLENDGVAAAHGEWRFGAGRGHDNLVYVTVSTGVGGGVVTDGRLLHGRKGMAGHVGHMVIAPDGERCSCGARGCWEAYASGTAFARRIAARSGYAGPAAVFAAAGAGEAVALDLVAQQADYLGIGISSLLHLYSPDVVVLGGGVANGLGLMVTAIRTRIEANAMPAFRDVPVVPAGLGENAGLVGAAALMF</sequence>
<dbReference type="SUPFAM" id="SSF53067">
    <property type="entry name" value="Actin-like ATPase domain"/>
    <property type="match status" value="1"/>
</dbReference>
<dbReference type="InterPro" id="IPR043129">
    <property type="entry name" value="ATPase_NBD"/>
</dbReference>
<gene>
    <name evidence="2" type="ORF">ICI42_10390</name>
</gene>
<dbReference type="InterPro" id="IPR000600">
    <property type="entry name" value="ROK"/>
</dbReference>
<dbReference type="PANTHER" id="PTHR18964:SF149">
    <property type="entry name" value="BIFUNCTIONAL UDP-N-ACETYLGLUCOSAMINE 2-EPIMERASE_N-ACETYLMANNOSAMINE KINASE"/>
    <property type="match status" value="1"/>
</dbReference>
<dbReference type="InterPro" id="IPR049874">
    <property type="entry name" value="ROK_cs"/>
</dbReference>
<evidence type="ECO:0000256" key="1">
    <source>
        <dbReference type="ARBA" id="ARBA00006479"/>
    </source>
</evidence>
<comment type="caution">
    <text evidence="2">The sequence shown here is derived from an EMBL/GenBank/DDBJ whole genome shotgun (WGS) entry which is preliminary data.</text>
</comment>
<dbReference type="AlphaFoldDB" id="A0A8J6U7Q4"/>
<dbReference type="Gene3D" id="3.30.420.40">
    <property type="match status" value="2"/>
</dbReference>
<evidence type="ECO:0000313" key="3">
    <source>
        <dbReference type="Proteomes" id="UP000643405"/>
    </source>
</evidence>
<reference evidence="2" key="1">
    <citation type="submission" date="2020-09" db="EMBL/GenBank/DDBJ databases">
        <title>Genome seq and assembly of Tianweitania sp.</title>
        <authorList>
            <person name="Chhetri G."/>
        </authorList>
    </citation>
    <scope>NUCLEOTIDE SEQUENCE</scope>
    <source>
        <strain evidence="2">Rool2</strain>
    </source>
</reference>
<dbReference type="EMBL" id="JACVVX010000003">
    <property type="protein sequence ID" value="MBD0415062.1"/>
    <property type="molecule type" value="Genomic_DNA"/>
</dbReference>
<organism evidence="2 3">
    <name type="scientific">Oryzicola mucosus</name>
    <dbReference type="NCBI Taxonomy" id="2767425"/>
    <lineage>
        <taxon>Bacteria</taxon>
        <taxon>Pseudomonadati</taxon>
        <taxon>Pseudomonadota</taxon>
        <taxon>Alphaproteobacteria</taxon>
        <taxon>Hyphomicrobiales</taxon>
        <taxon>Phyllobacteriaceae</taxon>
        <taxon>Oryzicola</taxon>
    </lineage>
</organism>
<keyword evidence="3" id="KW-1185">Reference proteome</keyword>
<comment type="similarity">
    <text evidence="1">Belongs to the ROK (NagC/XylR) family.</text>
</comment>
<dbReference type="RefSeq" id="WP_188164515.1">
    <property type="nucleotide sequence ID" value="NZ_JACVVX010000003.1"/>
</dbReference>
<dbReference type="Pfam" id="PF00480">
    <property type="entry name" value="ROK"/>
    <property type="match status" value="1"/>
</dbReference>
<dbReference type="PANTHER" id="PTHR18964">
    <property type="entry name" value="ROK (REPRESSOR, ORF, KINASE) FAMILY"/>
    <property type="match status" value="1"/>
</dbReference>
<dbReference type="Proteomes" id="UP000643405">
    <property type="component" value="Unassembled WGS sequence"/>
</dbReference>
<evidence type="ECO:0000313" key="2">
    <source>
        <dbReference type="EMBL" id="MBD0415062.1"/>
    </source>
</evidence>
<proteinExistence type="inferred from homology"/>
<dbReference type="PROSITE" id="PS01125">
    <property type="entry name" value="ROK"/>
    <property type="match status" value="1"/>
</dbReference>
<protein>
    <submittedName>
        <fullName evidence="2">ROK family protein</fullName>
    </submittedName>
</protein>
<name>A0A8J6U7Q4_9HYPH</name>